<evidence type="ECO:0000256" key="1">
    <source>
        <dbReference type="PROSITE-ProRule" id="PRU00175"/>
    </source>
</evidence>
<protein>
    <recommendedName>
        <fullName evidence="3">RING-type domain-containing protein</fullName>
    </recommendedName>
</protein>
<dbReference type="PROSITE" id="PS50089">
    <property type="entry name" value="ZF_RING_2"/>
    <property type="match status" value="1"/>
</dbReference>
<feature type="compositionally biased region" description="Low complexity" evidence="2">
    <location>
        <begin position="40"/>
        <end position="67"/>
    </location>
</feature>
<evidence type="ECO:0000313" key="5">
    <source>
        <dbReference type="Proteomes" id="UP001367508"/>
    </source>
</evidence>
<dbReference type="PANTHER" id="PTHR45751">
    <property type="entry name" value="COPINE FAMILY PROTEIN 1"/>
    <property type="match status" value="1"/>
</dbReference>
<name>A0AAN9KVF7_CANGL</name>
<feature type="compositionally biased region" description="Low complexity" evidence="2">
    <location>
        <begin position="102"/>
        <end position="113"/>
    </location>
</feature>
<evidence type="ECO:0000256" key="2">
    <source>
        <dbReference type="SAM" id="MobiDB-lite"/>
    </source>
</evidence>
<comment type="caution">
    <text evidence="4">The sequence shown here is derived from an EMBL/GenBank/DDBJ whole genome shotgun (WGS) entry which is preliminary data.</text>
</comment>
<dbReference type="SMART" id="SM00327">
    <property type="entry name" value="VWA"/>
    <property type="match status" value="1"/>
</dbReference>
<dbReference type="GO" id="GO:0004842">
    <property type="term" value="F:ubiquitin-protein transferase activity"/>
    <property type="evidence" value="ECO:0007669"/>
    <property type="project" value="TreeGrafter"/>
</dbReference>
<organism evidence="4 5">
    <name type="scientific">Canavalia gladiata</name>
    <name type="common">Sword bean</name>
    <name type="synonym">Dolichos gladiatus</name>
    <dbReference type="NCBI Taxonomy" id="3824"/>
    <lineage>
        <taxon>Eukaryota</taxon>
        <taxon>Viridiplantae</taxon>
        <taxon>Streptophyta</taxon>
        <taxon>Embryophyta</taxon>
        <taxon>Tracheophyta</taxon>
        <taxon>Spermatophyta</taxon>
        <taxon>Magnoliopsida</taxon>
        <taxon>eudicotyledons</taxon>
        <taxon>Gunneridae</taxon>
        <taxon>Pentapetalae</taxon>
        <taxon>rosids</taxon>
        <taxon>fabids</taxon>
        <taxon>Fabales</taxon>
        <taxon>Fabaceae</taxon>
        <taxon>Papilionoideae</taxon>
        <taxon>50 kb inversion clade</taxon>
        <taxon>NPAAA clade</taxon>
        <taxon>indigoferoid/millettioid clade</taxon>
        <taxon>Phaseoleae</taxon>
        <taxon>Canavalia</taxon>
    </lineage>
</organism>
<dbReference type="Gene3D" id="3.30.40.10">
    <property type="entry name" value="Zinc/RING finger domain, C3HC4 (zinc finger)"/>
    <property type="match status" value="1"/>
</dbReference>
<sequence length="490" mass="53950">MGNLFSKRKKRNTQNSRNNDKGRGERIYTPVSTRSLAPYLPTLGSQPSPSQLPSSLSSSYPTLRSLPQPQPSFYPTQVPLPPPPQPSFYPTQIPLPPPPQPSSTKSQSISKKSSFGRVNSGQSSSNMKKKQSDRKYALILDHFTTLEQVTTALRKEGLESSNLILGIDFTKSNEWTGRISFNNRSLHAIGDTPNPYEKAISIIGKTLAPFDDDNLIPCFGFGDATTHDQEVFSFHNDHSPCHGFEEVLACYQKIVPNLKLSGPTSYAPVIEAAIDIVEKNRGQFHVLVIVADGQVTRSVNTEDGELSPQEAKTIKAIVDASAYPLAIVLVGVGDGPWEDMRKFDDKIPARDYDNFQFVNFTDIMSKNTSSSEKEAAFALAALMEIPFQYKATIEFGILGRVTGRAKRIVPKPPPIPYSRPPPPPPSRVPSNTIASTTDEQNQAVCPICLCNAKDMAFGCGHMTCRDCGLRLTNCPICRERITSRLRVYSG</sequence>
<dbReference type="GO" id="GO:0008270">
    <property type="term" value="F:zinc ion binding"/>
    <property type="evidence" value="ECO:0007669"/>
    <property type="project" value="UniProtKB-KW"/>
</dbReference>
<dbReference type="GO" id="GO:0005634">
    <property type="term" value="C:nucleus"/>
    <property type="evidence" value="ECO:0007669"/>
    <property type="project" value="TreeGrafter"/>
</dbReference>
<keyword evidence="1" id="KW-0862">Zinc</keyword>
<dbReference type="GO" id="GO:0016567">
    <property type="term" value="P:protein ubiquitination"/>
    <property type="evidence" value="ECO:0007669"/>
    <property type="project" value="TreeGrafter"/>
</dbReference>
<feature type="compositionally biased region" description="Pro residues" evidence="2">
    <location>
        <begin position="410"/>
        <end position="427"/>
    </location>
</feature>
<dbReference type="SUPFAM" id="SSF53300">
    <property type="entry name" value="vWA-like"/>
    <property type="match status" value="1"/>
</dbReference>
<feature type="compositionally biased region" description="Basic residues" evidence="2">
    <location>
        <begin position="1"/>
        <end position="12"/>
    </location>
</feature>
<keyword evidence="5" id="KW-1185">Reference proteome</keyword>
<dbReference type="PANTHER" id="PTHR45751:SF25">
    <property type="entry name" value="PROTEIN, PUTATIVE-RELATED"/>
    <property type="match status" value="1"/>
</dbReference>
<dbReference type="Pfam" id="PF07002">
    <property type="entry name" value="Copine"/>
    <property type="match status" value="1"/>
</dbReference>
<feature type="region of interest" description="Disordered" evidence="2">
    <location>
        <begin position="409"/>
        <end position="433"/>
    </location>
</feature>
<dbReference type="SUPFAM" id="SSF57850">
    <property type="entry name" value="RING/U-box"/>
    <property type="match status" value="1"/>
</dbReference>
<gene>
    <name evidence="4" type="ORF">VNO77_27506</name>
</gene>
<dbReference type="InterPro" id="IPR036465">
    <property type="entry name" value="vWFA_dom_sf"/>
</dbReference>
<proteinExistence type="predicted"/>
<reference evidence="4 5" key="1">
    <citation type="submission" date="2024-01" db="EMBL/GenBank/DDBJ databases">
        <title>The genomes of 5 underutilized Papilionoideae crops provide insights into root nodulation and disease resistanc.</title>
        <authorList>
            <person name="Jiang F."/>
        </authorList>
    </citation>
    <scope>NUCLEOTIDE SEQUENCE [LARGE SCALE GENOMIC DNA]</scope>
    <source>
        <strain evidence="4">LVBAO_FW01</strain>
        <tissue evidence="4">Leaves</tissue>
    </source>
</reference>
<feature type="region of interest" description="Disordered" evidence="2">
    <location>
        <begin position="1"/>
        <end position="131"/>
    </location>
</feature>
<accession>A0AAN9KVF7</accession>
<dbReference type="EMBL" id="JAYMYQ010000006">
    <property type="protein sequence ID" value="KAK7324001.1"/>
    <property type="molecule type" value="Genomic_DNA"/>
</dbReference>
<dbReference type="Pfam" id="PF13920">
    <property type="entry name" value="zf-C3HC4_3"/>
    <property type="match status" value="1"/>
</dbReference>
<keyword evidence="1" id="KW-0479">Metal-binding</keyword>
<feature type="domain" description="RING-type" evidence="3">
    <location>
        <begin position="445"/>
        <end position="478"/>
    </location>
</feature>
<dbReference type="Proteomes" id="UP001367508">
    <property type="component" value="Unassembled WGS sequence"/>
</dbReference>
<feature type="compositionally biased region" description="Polar residues" evidence="2">
    <location>
        <begin position="116"/>
        <end position="126"/>
    </location>
</feature>
<dbReference type="InterPro" id="IPR052079">
    <property type="entry name" value="E3_ligase/Copine_domain"/>
</dbReference>
<feature type="compositionally biased region" description="Pro residues" evidence="2">
    <location>
        <begin position="68"/>
        <end position="101"/>
    </location>
</feature>
<keyword evidence="1" id="KW-0863">Zinc-finger</keyword>
<dbReference type="InterPro" id="IPR002035">
    <property type="entry name" value="VWF_A"/>
</dbReference>
<evidence type="ECO:0000313" key="4">
    <source>
        <dbReference type="EMBL" id="KAK7324001.1"/>
    </source>
</evidence>
<dbReference type="AlphaFoldDB" id="A0AAN9KVF7"/>
<dbReference type="InterPro" id="IPR001841">
    <property type="entry name" value="Znf_RING"/>
</dbReference>
<dbReference type="InterPro" id="IPR010734">
    <property type="entry name" value="Copine_C"/>
</dbReference>
<dbReference type="InterPro" id="IPR013083">
    <property type="entry name" value="Znf_RING/FYVE/PHD"/>
</dbReference>
<evidence type="ECO:0000259" key="3">
    <source>
        <dbReference type="PROSITE" id="PS50089"/>
    </source>
</evidence>